<feature type="transmembrane region" description="Helical" evidence="6">
    <location>
        <begin position="176"/>
        <end position="197"/>
    </location>
</feature>
<dbReference type="Proteomes" id="UP000677228">
    <property type="component" value="Unassembled WGS sequence"/>
</dbReference>
<feature type="transmembrane region" description="Helical" evidence="6">
    <location>
        <begin position="257"/>
        <end position="282"/>
    </location>
</feature>
<dbReference type="SUPFAM" id="SSF103473">
    <property type="entry name" value="MFS general substrate transporter"/>
    <property type="match status" value="1"/>
</dbReference>
<feature type="transmembrane region" description="Helical" evidence="6">
    <location>
        <begin position="302"/>
        <end position="323"/>
    </location>
</feature>
<feature type="transmembrane region" description="Helical" evidence="6">
    <location>
        <begin position="117"/>
        <end position="141"/>
    </location>
</feature>
<keyword evidence="3 6" id="KW-0812">Transmembrane</keyword>
<evidence type="ECO:0000313" key="8">
    <source>
        <dbReference type="EMBL" id="CAF1525774.1"/>
    </source>
</evidence>
<protein>
    <recommendedName>
        <fullName evidence="7">Major facilitator superfamily (MFS) profile domain-containing protein</fullName>
    </recommendedName>
</protein>
<evidence type="ECO:0000256" key="1">
    <source>
        <dbReference type="ARBA" id="ARBA00004141"/>
    </source>
</evidence>
<reference evidence="8" key="1">
    <citation type="submission" date="2021-02" db="EMBL/GenBank/DDBJ databases">
        <authorList>
            <person name="Nowell W R."/>
        </authorList>
    </citation>
    <scope>NUCLEOTIDE SEQUENCE</scope>
</reference>
<feature type="transmembrane region" description="Helical" evidence="6">
    <location>
        <begin position="435"/>
        <end position="455"/>
    </location>
</feature>
<dbReference type="GO" id="GO:0022857">
    <property type="term" value="F:transmembrane transporter activity"/>
    <property type="evidence" value="ECO:0007669"/>
    <property type="project" value="InterPro"/>
</dbReference>
<keyword evidence="5 6" id="KW-0472">Membrane</keyword>
<feature type="transmembrane region" description="Helical" evidence="6">
    <location>
        <begin position="409"/>
        <end position="429"/>
    </location>
</feature>
<gene>
    <name evidence="8" type="ORF">OVA965_LOCUS38008</name>
    <name evidence="9" type="ORF">TMI583_LOCUS39140</name>
</gene>
<dbReference type="AlphaFoldDB" id="A0A8S2FPH4"/>
<feature type="transmembrane region" description="Helical" evidence="6">
    <location>
        <begin position="203"/>
        <end position="221"/>
    </location>
</feature>
<evidence type="ECO:0000259" key="7">
    <source>
        <dbReference type="PROSITE" id="PS50850"/>
    </source>
</evidence>
<feature type="transmembrane region" description="Helical" evidence="6">
    <location>
        <begin position="47"/>
        <end position="66"/>
    </location>
</feature>
<dbReference type="PANTHER" id="PTHR23502:SF132">
    <property type="entry name" value="POLYAMINE TRANSPORTER 2-RELATED"/>
    <property type="match status" value="1"/>
</dbReference>
<keyword evidence="4 6" id="KW-1133">Transmembrane helix</keyword>
<dbReference type="EMBL" id="CAJOBA010058981">
    <property type="protein sequence ID" value="CAF4312481.1"/>
    <property type="molecule type" value="Genomic_DNA"/>
</dbReference>
<feature type="domain" description="Major facilitator superfamily (MFS) profile" evidence="7">
    <location>
        <begin position="48"/>
        <end position="456"/>
    </location>
</feature>
<dbReference type="GO" id="GO:0005886">
    <property type="term" value="C:plasma membrane"/>
    <property type="evidence" value="ECO:0007669"/>
    <property type="project" value="TreeGrafter"/>
</dbReference>
<comment type="caution">
    <text evidence="8">The sequence shown here is derived from an EMBL/GenBank/DDBJ whole genome shotgun (WGS) entry which is preliminary data.</text>
</comment>
<keyword evidence="2" id="KW-0813">Transport</keyword>
<dbReference type="InterPro" id="IPR036259">
    <property type="entry name" value="MFS_trans_sf"/>
</dbReference>
<proteinExistence type="predicted"/>
<evidence type="ECO:0000256" key="2">
    <source>
        <dbReference type="ARBA" id="ARBA00022448"/>
    </source>
</evidence>
<evidence type="ECO:0000313" key="10">
    <source>
        <dbReference type="Proteomes" id="UP000677228"/>
    </source>
</evidence>
<feature type="transmembrane region" description="Helical" evidence="6">
    <location>
        <begin position="344"/>
        <end position="362"/>
    </location>
</feature>
<dbReference type="InterPro" id="IPR020846">
    <property type="entry name" value="MFS_dom"/>
</dbReference>
<evidence type="ECO:0000256" key="4">
    <source>
        <dbReference type="ARBA" id="ARBA00022989"/>
    </source>
</evidence>
<dbReference type="PROSITE" id="PS50850">
    <property type="entry name" value="MFS"/>
    <property type="match status" value="1"/>
</dbReference>
<dbReference type="Gene3D" id="1.20.1720.10">
    <property type="entry name" value="Multidrug resistance protein D"/>
    <property type="match status" value="1"/>
</dbReference>
<accession>A0A8S2FPH4</accession>
<comment type="subcellular location">
    <subcellularLocation>
        <location evidence="1">Membrane</location>
        <topology evidence="1">Multi-pass membrane protein</topology>
    </subcellularLocation>
</comment>
<dbReference type="EMBL" id="CAJNOK010036815">
    <property type="protein sequence ID" value="CAF1525774.1"/>
    <property type="molecule type" value="Genomic_DNA"/>
</dbReference>
<evidence type="ECO:0000256" key="5">
    <source>
        <dbReference type="ARBA" id="ARBA00023136"/>
    </source>
</evidence>
<feature type="transmembrane region" description="Helical" evidence="6">
    <location>
        <begin position="368"/>
        <end position="388"/>
    </location>
</feature>
<dbReference type="PANTHER" id="PTHR23502">
    <property type="entry name" value="MAJOR FACILITATOR SUPERFAMILY"/>
    <property type="match status" value="1"/>
</dbReference>
<name>A0A8S2FPH4_9BILA</name>
<dbReference type="InterPro" id="IPR011701">
    <property type="entry name" value="MFS"/>
</dbReference>
<feature type="transmembrane region" description="Helical" evidence="6">
    <location>
        <begin position="86"/>
        <end position="105"/>
    </location>
</feature>
<dbReference type="Proteomes" id="UP000682733">
    <property type="component" value="Unassembled WGS sequence"/>
</dbReference>
<sequence length="467" mass="51523">FAQEKMIKDFSNITAEEGKQKEIKTVSTPIVDEISIYDIRTKSQRKIILFWASFTAIILPFSNTLYLPAIHTIAEDLKTSDKLVTLMASISLLFRGISSPIWGVISDRYGRNLTIRTGLGLFIIFSIVCGCAPNITVLLIFRALQSIAASVTMVVGQSVIADIYPPDKRGWATGIFLVPALFGVVLGPITGGVLSYFCGWRSTFVFLAILSTFILVVYMLIIPETHQYKVLVKHLEKKIIESKDISEPKLNKPWLPLIYLTDLTILPYMVCTTVLLACMIINETLLAILLAKRPYFFNELKIGISLIPTSVATVIGSLLGGALCDKANHYYTNNVPEGRLVPGIISLVLIPFGLVIFGWGLYFRLSVIVPVLGSTLVAFGQTVFRPAVYSYLTVIRQQHAGTITAANYFLNYFITGISLSVAVSIYQAICIGVFFTILSGISITAIIPVCVSTITRITSYNKNYQPI</sequence>
<evidence type="ECO:0000256" key="3">
    <source>
        <dbReference type="ARBA" id="ARBA00022692"/>
    </source>
</evidence>
<evidence type="ECO:0000256" key="6">
    <source>
        <dbReference type="SAM" id="Phobius"/>
    </source>
</evidence>
<feature type="non-terminal residue" evidence="8">
    <location>
        <position position="1"/>
    </location>
</feature>
<dbReference type="Pfam" id="PF07690">
    <property type="entry name" value="MFS_1"/>
    <property type="match status" value="1"/>
</dbReference>
<evidence type="ECO:0000313" key="9">
    <source>
        <dbReference type="EMBL" id="CAF4312481.1"/>
    </source>
</evidence>
<organism evidence="8 10">
    <name type="scientific">Didymodactylos carnosus</name>
    <dbReference type="NCBI Taxonomy" id="1234261"/>
    <lineage>
        <taxon>Eukaryota</taxon>
        <taxon>Metazoa</taxon>
        <taxon>Spiralia</taxon>
        <taxon>Gnathifera</taxon>
        <taxon>Rotifera</taxon>
        <taxon>Eurotatoria</taxon>
        <taxon>Bdelloidea</taxon>
        <taxon>Philodinida</taxon>
        <taxon>Philodinidae</taxon>
        <taxon>Didymodactylos</taxon>
    </lineage>
</organism>